<name>A0A3Q9BK72_9LACT</name>
<evidence type="ECO:0000313" key="14">
    <source>
        <dbReference type="Proteomes" id="UP000273326"/>
    </source>
</evidence>
<dbReference type="Proteomes" id="UP000273326">
    <property type="component" value="Chromosome"/>
</dbReference>
<dbReference type="Pfam" id="PF01514">
    <property type="entry name" value="YscJ_FliF"/>
    <property type="match status" value="1"/>
</dbReference>
<evidence type="ECO:0000313" key="13">
    <source>
        <dbReference type="EMBL" id="AZP04273.1"/>
    </source>
</evidence>
<organism evidence="13 14">
    <name type="scientific">Jeotgalibaca ciconiae</name>
    <dbReference type="NCBI Taxonomy" id="2496265"/>
    <lineage>
        <taxon>Bacteria</taxon>
        <taxon>Bacillati</taxon>
        <taxon>Bacillota</taxon>
        <taxon>Bacilli</taxon>
        <taxon>Lactobacillales</taxon>
        <taxon>Carnobacteriaceae</taxon>
        <taxon>Jeotgalibaca</taxon>
    </lineage>
</organism>
<dbReference type="KEGG" id="jeh:EJN90_06235"/>
<protein>
    <recommendedName>
        <fullName evidence="9">Flagellar M-ring protein</fullName>
    </recommendedName>
</protein>
<feature type="domain" description="Flagellar M-ring N-terminal" evidence="11">
    <location>
        <begin position="45"/>
        <end position="221"/>
    </location>
</feature>
<dbReference type="PANTHER" id="PTHR30046:SF0">
    <property type="entry name" value="FLAGELLAR M-RING PROTEIN"/>
    <property type="match status" value="1"/>
</dbReference>
<evidence type="ECO:0000256" key="10">
    <source>
        <dbReference type="SAM" id="Phobius"/>
    </source>
</evidence>
<evidence type="ECO:0000259" key="12">
    <source>
        <dbReference type="Pfam" id="PF08345"/>
    </source>
</evidence>
<dbReference type="PIRSF" id="PIRSF004862">
    <property type="entry name" value="FliF"/>
    <property type="match status" value="1"/>
</dbReference>
<dbReference type="Gene3D" id="3.30.300.30">
    <property type="match status" value="1"/>
</dbReference>
<evidence type="ECO:0000256" key="3">
    <source>
        <dbReference type="ARBA" id="ARBA00007971"/>
    </source>
</evidence>
<keyword evidence="8 9" id="KW-0975">Bacterial flagellum</keyword>
<keyword evidence="13" id="KW-0969">Cilium</keyword>
<gene>
    <name evidence="13" type="primary">fliF</name>
    <name evidence="13" type="ORF">EJN90_06235</name>
</gene>
<dbReference type="OrthoDB" id="9807026at2"/>
<dbReference type="InterPro" id="IPR013556">
    <property type="entry name" value="Flag_M-ring_C"/>
</dbReference>
<dbReference type="AlphaFoldDB" id="A0A3Q9BK72"/>
<dbReference type="PRINTS" id="PR01009">
    <property type="entry name" value="FLGMRINGFLIF"/>
</dbReference>
<dbReference type="GO" id="GO:0005886">
    <property type="term" value="C:plasma membrane"/>
    <property type="evidence" value="ECO:0007669"/>
    <property type="project" value="UniProtKB-SubCell"/>
</dbReference>
<reference evidence="14" key="1">
    <citation type="submission" date="2018-12" db="EMBL/GenBank/DDBJ databases">
        <title>Complete genome sequencing of Jeotgalibaca sp. H21T32.</title>
        <authorList>
            <person name="Bae J.-W."/>
            <person name="Lee S.-Y."/>
        </authorList>
    </citation>
    <scope>NUCLEOTIDE SEQUENCE [LARGE SCALE GENOMIC DNA]</scope>
    <source>
        <strain evidence="14">H21T32</strain>
    </source>
</reference>
<keyword evidence="4" id="KW-1003">Cell membrane</keyword>
<dbReference type="InterPro" id="IPR006182">
    <property type="entry name" value="FliF_N_dom"/>
</dbReference>
<keyword evidence="7 10" id="KW-0472">Membrane</keyword>
<feature type="transmembrane region" description="Helical" evidence="10">
    <location>
        <begin position="432"/>
        <end position="453"/>
    </location>
</feature>
<dbReference type="PANTHER" id="PTHR30046">
    <property type="entry name" value="FLAGELLAR M-RING PROTEIN"/>
    <property type="match status" value="1"/>
</dbReference>
<dbReference type="GO" id="GO:0009431">
    <property type="term" value="C:bacterial-type flagellum basal body, MS ring"/>
    <property type="evidence" value="ECO:0007669"/>
    <property type="project" value="InterPro"/>
</dbReference>
<dbReference type="GO" id="GO:0003774">
    <property type="term" value="F:cytoskeletal motor activity"/>
    <property type="evidence" value="ECO:0007669"/>
    <property type="project" value="InterPro"/>
</dbReference>
<keyword evidence="13" id="KW-0282">Flagellum</keyword>
<dbReference type="Pfam" id="PF08345">
    <property type="entry name" value="YscJ_FliF_C"/>
    <property type="match status" value="1"/>
</dbReference>
<dbReference type="InterPro" id="IPR043427">
    <property type="entry name" value="YscJ/FliF"/>
</dbReference>
<keyword evidence="6 10" id="KW-1133">Transmembrane helix</keyword>
<dbReference type="InterPro" id="IPR000067">
    <property type="entry name" value="FlgMring_FliF"/>
</dbReference>
<evidence type="ECO:0000256" key="7">
    <source>
        <dbReference type="ARBA" id="ARBA00023136"/>
    </source>
</evidence>
<evidence type="ECO:0000256" key="9">
    <source>
        <dbReference type="PIRNR" id="PIRNR004862"/>
    </source>
</evidence>
<dbReference type="GO" id="GO:0071973">
    <property type="term" value="P:bacterial-type flagellum-dependent cell motility"/>
    <property type="evidence" value="ECO:0007669"/>
    <property type="project" value="InterPro"/>
</dbReference>
<feature type="transmembrane region" description="Helical" evidence="10">
    <location>
        <begin position="24"/>
        <end position="43"/>
    </location>
</feature>
<evidence type="ECO:0000256" key="2">
    <source>
        <dbReference type="ARBA" id="ARBA00004651"/>
    </source>
</evidence>
<dbReference type="EMBL" id="CP034465">
    <property type="protein sequence ID" value="AZP04273.1"/>
    <property type="molecule type" value="Genomic_DNA"/>
</dbReference>
<evidence type="ECO:0000256" key="8">
    <source>
        <dbReference type="ARBA" id="ARBA00023143"/>
    </source>
</evidence>
<keyword evidence="14" id="KW-1185">Reference proteome</keyword>
<evidence type="ECO:0000256" key="1">
    <source>
        <dbReference type="ARBA" id="ARBA00004117"/>
    </source>
</evidence>
<keyword evidence="5 10" id="KW-0812">Transmembrane</keyword>
<evidence type="ECO:0000256" key="4">
    <source>
        <dbReference type="ARBA" id="ARBA00022475"/>
    </source>
</evidence>
<feature type="domain" description="Flagellar M-ring C-terminal" evidence="12">
    <location>
        <begin position="259"/>
        <end position="394"/>
    </location>
</feature>
<accession>A0A3Q9BK72</accession>
<evidence type="ECO:0000256" key="5">
    <source>
        <dbReference type="ARBA" id="ARBA00022692"/>
    </source>
</evidence>
<dbReference type="NCBIfam" id="TIGR00206">
    <property type="entry name" value="fliF"/>
    <property type="match status" value="1"/>
</dbReference>
<evidence type="ECO:0000256" key="6">
    <source>
        <dbReference type="ARBA" id="ARBA00022989"/>
    </source>
</evidence>
<evidence type="ECO:0000259" key="11">
    <source>
        <dbReference type="Pfam" id="PF01514"/>
    </source>
</evidence>
<sequence length="526" mass="58134">MDVVKNIGDSMKSGWNSLSRGKRIGLVSVSVLTLIIGLVVYFASQRVEYALLFSGMEEADSGNIVNDLEAKKIPYRLEDNGTSIYIDKDYVDKYRIELAVNDMLPSNSIGFEIFDNSGMMDTDKDREIKKQRAIQGELERAISALEGIDSAKVILSFPENSVFTRPEELEQATASIMLVKSGSRELPISSIQGIASLASGAVDNLPMENVSIIDENGSLLSAFLQEDGGSLFASDEASRNREIEKNYAKELEQKVMTTLAPIYGVENLSVSVNVKMNFDVGEEETILYGQEAVDTDEEIDSKVRSEIVNAAGGEITTEELNENELAINSVVEGEAGNAASYNSTKNYELDQKKTRTVFETGRVEEISASVLFNTGIPGLNEGQVRDTVKNIIGAPDANNIQVFSTNFHKQTGVTENGLPDDSNTVEGLWAKYQLYIIAGMALILFTLIISVIVSGNRRRKANEEEFEALLAEEKQEATRDIELETKNMLKEKIQNEKLEKESTAYQQAKDSPEIVADLIKMWMKDE</sequence>
<proteinExistence type="inferred from homology"/>
<keyword evidence="13" id="KW-0966">Cell projection</keyword>
<dbReference type="InterPro" id="IPR045851">
    <property type="entry name" value="AMP-bd_C_sf"/>
</dbReference>
<dbReference type="RefSeq" id="WP_126109524.1">
    <property type="nucleotide sequence ID" value="NZ_CP034465.1"/>
</dbReference>
<comment type="similarity">
    <text evidence="3 9">Belongs to the FliF family.</text>
</comment>
<comment type="subcellular location">
    <subcellularLocation>
        <location evidence="1 9">Bacterial flagellum basal body</location>
    </subcellularLocation>
    <subcellularLocation>
        <location evidence="2">Cell membrane</location>
        <topology evidence="2">Multi-pass membrane protein</topology>
    </subcellularLocation>
</comment>
<comment type="function">
    <text evidence="9">The M ring may be actively involved in energy transduction.</text>
</comment>